<protein>
    <submittedName>
        <fullName evidence="2">DUF397 domain-containing protein</fullName>
    </submittedName>
</protein>
<gene>
    <name evidence="2" type="ORF">OG549_26775</name>
</gene>
<reference evidence="2" key="1">
    <citation type="submission" date="2022-10" db="EMBL/GenBank/DDBJ databases">
        <title>The complete genomes of actinobacterial strains from the NBC collection.</title>
        <authorList>
            <person name="Joergensen T.S."/>
            <person name="Alvarez Arevalo M."/>
            <person name="Sterndorff E.B."/>
            <person name="Faurdal D."/>
            <person name="Vuksanovic O."/>
            <person name="Mourched A.-S."/>
            <person name="Charusanti P."/>
            <person name="Shaw S."/>
            <person name="Blin K."/>
            <person name="Weber T."/>
        </authorList>
    </citation>
    <scope>NUCLEOTIDE SEQUENCE</scope>
    <source>
        <strain evidence="2">NBC_00003</strain>
    </source>
</reference>
<dbReference type="EMBL" id="CP108318">
    <property type="protein sequence ID" value="WTW63953.1"/>
    <property type="molecule type" value="Genomic_DNA"/>
</dbReference>
<evidence type="ECO:0000313" key="2">
    <source>
        <dbReference type="EMBL" id="WTW63953.1"/>
    </source>
</evidence>
<name>A0AAU2V9I8_9ACTN</name>
<dbReference type="Pfam" id="PF04149">
    <property type="entry name" value="DUF397"/>
    <property type="match status" value="1"/>
</dbReference>
<dbReference type="InterPro" id="IPR007278">
    <property type="entry name" value="DUF397"/>
</dbReference>
<organism evidence="2">
    <name type="scientific">Streptomyces sp. NBC_00003</name>
    <dbReference type="NCBI Taxonomy" id="2903608"/>
    <lineage>
        <taxon>Bacteria</taxon>
        <taxon>Bacillati</taxon>
        <taxon>Actinomycetota</taxon>
        <taxon>Actinomycetes</taxon>
        <taxon>Kitasatosporales</taxon>
        <taxon>Streptomycetaceae</taxon>
        <taxon>Streptomyces</taxon>
    </lineage>
</organism>
<evidence type="ECO:0000259" key="1">
    <source>
        <dbReference type="Pfam" id="PF04149"/>
    </source>
</evidence>
<sequence>MAEYRFVKSSYSSTSGECVEVALNVPGTVAVQDSKSCPEGPALHLTPAAWAAFTAGFGRARK</sequence>
<proteinExistence type="predicted"/>
<dbReference type="AlphaFoldDB" id="A0AAU2V9I8"/>
<feature type="domain" description="DUF397" evidence="1">
    <location>
        <begin position="6"/>
        <end position="56"/>
    </location>
</feature>
<accession>A0AAU2V9I8</accession>